<organism evidence="2 3">
    <name type="scientific">Ziziphus jujuba</name>
    <name type="common">Chinese jujube</name>
    <name type="synonym">Ziziphus sativa</name>
    <dbReference type="NCBI Taxonomy" id="326968"/>
    <lineage>
        <taxon>Eukaryota</taxon>
        <taxon>Viridiplantae</taxon>
        <taxon>Streptophyta</taxon>
        <taxon>Embryophyta</taxon>
        <taxon>Tracheophyta</taxon>
        <taxon>Spermatophyta</taxon>
        <taxon>Magnoliopsida</taxon>
        <taxon>eudicotyledons</taxon>
        <taxon>Gunneridae</taxon>
        <taxon>Pentapetalae</taxon>
        <taxon>rosids</taxon>
        <taxon>fabids</taxon>
        <taxon>Rosales</taxon>
        <taxon>Rhamnaceae</taxon>
        <taxon>Paliureae</taxon>
        <taxon>Ziziphus</taxon>
    </lineage>
</organism>
<dbReference type="PANTHER" id="PTHR47481:SF22">
    <property type="entry name" value="RETROTRANSPOSON GAG DOMAIN-CONTAINING PROTEIN"/>
    <property type="match status" value="1"/>
</dbReference>
<accession>A0ABM3I300</accession>
<dbReference type="InterPro" id="IPR054722">
    <property type="entry name" value="PolX-like_BBD"/>
</dbReference>
<dbReference type="PANTHER" id="PTHR47481">
    <property type="match status" value="1"/>
</dbReference>
<protein>
    <submittedName>
        <fullName evidence="3">Uncharacterized protein LOC125418898</fullName>
    </submittedName>
</protein>
<feature type="domain" description="Retrovirus-related Pol polyprotein from transposon TNT 1-94-like beta-barrel" evidence="1">
    <location>
        <begin position="179"/>
        <end position="258"/>
    </location>
</feature>
<dbReference type="Proteomes" id="UP001652623">
    <property type="component" value="Chromosome 6"/>
</dbReference>
<dbReference type="GeneID" id="125418898"/>
<keyword evidence="2" id="KW-1185">Reference proteome</keyword>
<evidence type="ECO:0000259" key="1">
    <source>
        <dbReference type="Pfam" id="PF22936"/>
    </source>
</evidence>
<evidence type="ECO:0000313" key="2">
    <source>
        <dbReference type="Proteomes" id="UP001652623"/>
    </source>
</evidence>
<dbReference type="RefSeq" id="XP_048319556.1">
    <property type="nucleotide sequence ID" value="XM_048463599.1"/>
</dbReference>
<gene>
    <name evidence="3" type="primary">LOC125418898</name>
</gene>
<dbReference type="Pfam" id="PF14223">
    <property type="entry name" value="Retrotran_gag_2"/>
    <property type="match status" value="1"/>
</dbReference>
<evidence type="ECO:0000313" key="3">
    <source>
        <dbReference type="RefSeq" id="XP_048319556.1"/>
    </source>
</evidence>
<name>A0ABM3I300_ZIZJJ</name>
<proteinExistence type="predicted"/>
<reference evidence="3" key="1">
    <citation type="submission" date="2025-08" db="UniProtKB">
        <authorList>
            <consortium name="RefSeq"/>
        </authorList>
    </citation>
    <scope>IDENTIFICATION</scope>
    <source>
        <tissue evidence="3">Seedling</tissue>
    </source>
</reference>
<dbReference type="Pfam" id="PF22936">
    <property type="entry name" value="Pol_BBD"/>
    <property type="match status" value="1"/>
</dbReference>
<sequence length="279" mass="31954">MKEDETLSSYLTRLNDLINQTKTFGEVLSNERMVQKVLISLTKAYEPICLVIENTKDLETVEFQEVVAILKSQEQRLALQVTDFTEKAFSTLSVNTHATNSKRQNKGVIHSNAAKFQKTWTPREKKWEPKQRFQFGHWIRECPNGKNVQKANCTNQMEMTCNMFYAASELDKTSKGSEWYIDSGCSNHMTGNIDLQVDVKRNAYGRAQMPNGTLESIAGKGTLVIDTDNGKKHIKEVMYLPGLKENLLSVGQMDEHGYYLMLVEECVMCMMDLRLKTWL</sequence>